<keyword evidence="3" id="KW-1185">Reference proteome</keyword>
<protein>
    <recommendedName>
        <fullName evidence="4">PH (Pleckstrin Homology) domain-containing protein</fullName>
    </recommendedName>
</protein>
<evidence type="ECO:0000313" key="2">
    <source>
        <dbReference type="EMBL" id="TCO55816.1"/>
    </source>
</evidence>
<evidence type="ECO:0000256" key="1">
    <source>
        <dbReference type="SAM" id="Phobius"/>
    </source>
</evidence>
<feature type="transmembrane region" description="Helical" evidence="1">
    <location>
        <begin position="138"/>
        <end position="154"/>
    </location>
</feature>
<evidence type="ECO:0000313" key="3">
    <source>
        <dbReference type="Proteomes" id="UP000295680"/>
    </source>
</evidence>
<accession>A0A4R2JFZ0</accession>
<name>A0A4R2JFZ0_9PSEU</name>
<sequence>MCLIVLWMIFFTPQHLGFWYVAQVVPALWLVLWFCWLATVHTKLELSESGLGITNWFYRYQVPWRAIHWIQSGDLTVVHTVDGRRIKPAVGGYSLAGKLRGNPMQDRISDQIAEFRKAVPDDVGTSVQVSGRLDIHPLPFLAALAGFVLLTAIVRG</sequence>
<comment type="caution">
    <text evidence="2">The sequence shown here is derived from an EMBL/GenBank/DDBJ whole genome shotgun (WGS) entry which is preliminary data.</text>
</comment>
<keyword evidence="1" id="KW-0812">Transmembrane</keyword>
<keyword evidence="1" id="KW-0472">Membrane</keyword>
<feature type="transmembrane region" description="Helical" evidence="1">
    <location>
        <begin position="17"/>
        <end position="39"/>
    </location>
</feature>
<gene>
    <name evidence="2" type="ORF">EV192_107239</name>
</gene>
<proteinExistence type="predicted"/>
<dbReference type="EMBL" id="SLWS01000007">
    <property type="protein sequence ID" value="TCO55816.1"/>
    <property type="molecule type" value="Genomic_DNA"/>
</dbReference>
<reference evidence="2 3" key="1">
    <citation type="submission" date="2019-03" db="EMBL/GenBank/DDBJ databases">
        <title>Genomic Encyclopedia of Type Strains, Phase IV (KMG-IV): sequencing the most valuable type-strain genomes for metagenomic binning, comparative biology and taxonomic classification.</title>
        <authorList>
            <person name="Goeker M."/>
        </authorList>
    </citation>
    <scope>NUCLEOTIDE SEQUENCE [LARGE SCALE GENOMIC DNA]</scope>
    <source>
        <strain evidence="2 3">DSM 45934</strain>
    </source>
</reference>
<dbReference type="Proteomes" id="UP000295680">
    <property type="component" value="Unassembled WGS sequence"/>
</dbReference>
<keyword evidence="1" id="KW-1133">Transmembrane helix</keyword>
<dbReference type="AlphaFoldDB" id="A0A4R2JFZ0"/>
<evidence type="ECO:0008006" key="4">
    <source>
        <dbReference type="Google" id="ProtNLM"/>
    </source>
</evidence>
<organism evidence="2 3">
    <name type="scientific">Actinocrispum wychmicini</name>
    <dbReference type="NCBI Taxonomy" id="1213861"/>
    <lineage>
        <taxon>Bacteria</taxon>
        <taxon>Bacillati</taxon>
        <taxon>Actinomycetota</taxon>
        <taxon>Actinomycetes</taxon>
        <taxon>Pseudonocardiales</taxon>
        <taxon>Pseudonocardiaceae</taxon>
        <taxon>Actinocrispum</taxon>
    </lineage>
</organism>